<reference evidence="2 3" key="1">
    <citation type="submission" date="2016-08" db="EMBL/GenBank/DDBJ databases">
        <title>A Parts List for Fungal Cellulosomes Revealed by Comparative Genomics.</title>
        <authorList>
            <consortium name="DOE Joint Genome Institute"/>
            <person name="Haitjema C.H."/>
            <person name="Gilmore S.P."/>
            <person name="Henske J.K."/>
            <person name="Solomon K.V."/>
            <person name="De Groot R."/>
            <person name="Kuo A."/>
            <person name="Mondo S.J."/>
            <person name="Salamov A.A."/>
            <person name="Labutti K."/>
            <person name="Zhao Z."/>
            <person name="Chiniquy J."/>
            <person name="Barry K."/>
            <person name="Brewer H.M."/>
            <person name="Purvine S.O."/>
            <person name="Wright A.T."/>
            <person name="Boxma B."/>
            <person name="Van Alen T."/>
            <person name="Hackstein J.H."/>
            <person name="Baker S.E."/>
            <person name="Grigoriev I.V."/>
            <person name="O'Malley M.A."/>
        </authorList>
    </citation>
    <scope>NUCLEOTIDE SEQUENCE [LARGE SCALE GENOMIC DNA]</scope>
    <source>
        <strain evidence="2 3">G1</strain>
    </source>
</reference>
<dbReference type="EMBL" id="MCOG01000071">
    <property type="protein sequence ID" value="ORY57028.1"/>
    <property type="molecule type" value="Genomic_DNA"/>
</dbReference>
<dbReference type="PANTHER" id="PTHR34531">
    <property type="entry name" value="ZGC:153352"/>
    <property type="match status" value="1"/>
</dbReference>
<proteinExistence type="predicted"/>
<dbReference type="InterPro" id="IPR027865">
    <property type="entry name" value="C5orf34-like_C"/>
</dbReference>
<evidence type="ECO:0000313" key="3">
    <source>
        <dbReference type="Proteomes" id="UP000193920"/>
    </source>
</evidence>
<organism evidence="2 3">
    <name type="scientific">Neocallimastix californiae</name>
    <dbReference type="NCBI Taxonomy" id="1754190"/>
    <lineage>
        <taxon>Eukaryota</taxon>
        <taxon>Fungi</taxon>
        <taxon>Fungi incertae sedis</taxon>
        <taxon>Chytridiomycota</taxon>
        <taxon>Chytridiomycota incertae sedis</taxon>
        <taxon>Neocallimastigomycetes</taxon>
        <taxon>Neocallimastigales</taxon>
        <taxon>Neocallimastigaceae</taxon>
        <taxon>Neocallimastix</taxon>
    </lineage>
</organism>
<dbReference type="Pfam" id="PF15016">
    <property type="entry name" value="C5orf34_C"/>
    <property type="match status" value="1"/>
</dbReference>
<dbReference type="PANTHER" id="PTHR34531:SF1">
    <property type="entry name" value="CHROMOSOME 5 OPEN READING FRAME 34"/>
    <property type="match status" value="1"/>
</dbReference>
<sequence length="654" mass="77547">MENNNKIVLNGIEQAVFFSDTQEFSFYLTLDNLVSLHFSKTGQTLLYEVPYNDANSIFPSHIRPSLLLSYSTTFQNKTAELTPPSNEKQYSLKNTNYNLKQPTIISKQKTKFILSKYKKSVKEALNIRNTYSPYPYFPIEWIINENDNWFRTNSKLEYVHWPFISLSMDNFPYKIEDSQNDVKTKLFHKSFFQKLNITITSTNTTVIQSLDKYVTITILPHYQIFQVRYPIYLGKFSNQLFQYTHSENTYNDSYNGQYVYYYITQEFSIKDIPEWCHYPLWLFQCYKNVNLSISNPIEGIDKKDMIIEKLPQTSFLSSDNDTILQSPPDFHNKRPIKLLYTSEATYRLLPTNEIEIKVNEDGALFRTLYHDMTYLSMYLPERDGQEDILKWKGVGRTYSSTITNHISNKRYPLQKFLHQALILYQSNDSSIPLSMNFNNDDINLVNKLLDYRNNDENYKPPSSIFHDLDEKNMIPISKSLSSRVQEHLTINDNDFWAYADGRICVVFSDRVIVSMRIDSDQCEIIQRDGEKIIFRISKSYGFEYYIRSSIEFAKWAFSTRTYRETEKLRKTQIKNKIKNEIRRNEVFLHMTDYSHLQRYLKNKEIITNIDNAMGKRNKYKDNYQIQCEDTNYMKLSDLLTNITEKNKKFLSNSK</sequence>
<feature type="domain" description="C5orf34-like C-terminal" evidence="1">
    <location>
        <begin position="494"/>
        <end position="555"/>
    </location>
</feature>
<dbReference type="Proteomes" id="UP000193920">
    <property type="component" value="Unassembled WGS sequence"/>
</dbReference>
<accession>A0A1Y2DCP3</accession>
<protein>
    <recommendedName>
        <fullName evidence="1">C5orf34-like C-terminal domain-containing protein</fullName>
    </recommendedName>
</protein>
<name>A0A1Y2DCP3_9FUNG</name>
<evidence type="ECO:0000313" key="2">
    <source>
        <dbReference type="EMBL" id="ORY57028.1"/>
    </source>
</evidence>
<dbReference type="OrthoDB" id="2141015at2759"/>
<gene>
    <name evidence="2" type="ORF">LY90DRAFT_669229</name>
</gene>
<dbReference type="AlphaFoldDB" id="A0A1Y2DCP3"/>
<comment type="caution">
    <text evidence="2">The sequence shown here is derived from an EMBL/GenBank/DDBJ whole genome shotgun (WGS) entry which is preliminary data.</text>
</comment>
<keyword evidence="3" id="KW-1185">Reference proteome</keyword>
<evidence type="ECO:0000259" key="1">
    <source>
        <dbReference type="Pfam" id="PF15016"/>
    </source>
</evidence>
<dbReference type="InterPro" id="IPR053901">
    <property type="entry name" value="C5orf34-like"/>
</dbReference>